<dbReference type="Pfam" id="PF10707">
    <property type="entry name" value="YrbL-PhoP_reg"/>
    <property type="match status" value="1"/>
</dbReference>
<dbReference type="OrthoDB" id="595236at2"/>
<proteinExistence type="predicted"/>
<gene>
    <name evidence="1" type="ORF">M998_3708</name>
</gene>
<dbReference type="PATRIC" id="fig|1354272.4.peg.3789"/>
<organism evidence="1 2">
    <name type="scientific">Providencia heimbachae ATCC 35613</name>
    <dbReference type="NCBI Taxonomy" id="1354272"/>
    <lineage>
        <taxon>Bacteria</taxon>
        <taxon>Pseudomonadati</taxon>
        <taxon>Pseudomonadota</taxon>
        <taxon>Gammaproteobacteria</taxon>
        <taxon>Enterobacterales</taxon>
        <taxon>Morganellaceae</taxon>
        <taxon>Providencia</taxon>
    </lineage>
</organism>
<protein>
    <recommendedName>
        <fullName evidence="3">PhoP regulatory network protein YrbL</fullName>
    </recommendedName>
</protein>
<evidence type="ECO:0000313" key="2">
    <source>
        <dbReference type="Proteomes" id="UP000078224"/>
    </source>
</evidence>
<keyword evidence="2" id="KW-1185">Reference proteome</keyword>
<dbReference type="InterPro" id="IPR019647">
    <property type="entry name" value="PhoP_reg_network_YrbL"/>
</dbReference>
<sequence length="199" mass="23577">MKKLFSKQVKLRPENIIASGRQRTCYQHPEHDDLCIKVHHADRDEKETLREVRYYQRMYKNHFIATTVSKYYGTQTTNLGTGYIFQLIKDKTGNVSHTLDFYLKNDKSFLKHKKNIRLAYQNFKASVFKEAITTMALKSYNIVYQLGYKPSGQFFIIDNLGSSNLIPLDYYSTTIARATLARRFSDFEKRIYREYHIKL</sequence>
<dbReference type="Proteomes" id="UP000078224">
    <property type="component" value="Unassembled WGS sequence"/>
</dbReference>
<reference evidence="1 2" key="1">
    <citation type="submission" date="2016-04" db="EMBL/GenBank/DDBJ databases">
        <title>ATOL: Assembling a taxonomically balanced genome-scale reconstruction of the evolutionary history of the Enterobacteriaceae.</title>
        <authorList>
            <person name="Plunkett G.III."/>
            <person name="Neeno-Eckwall E.C."/>
            <person name="Glasner J.D."/>
            <person name="Perna N.T."/>
        </authorList>
    </citation>
    <scope>NUCLEOTIDE SEQUENCE [LARGE SCALE GENOMIC DNA]</scope>
    <source>
        <strain evidence="1 2">ATCC 35613</strain>
    </source>
</reference>
<dbReference type="AlphaFoldDB" id="A0A1B7JHW6"/>
<comment type="caution">
    <text evidence="1">The sequence shown here is derived from an EMBL/GenBank/DDBJ whole genome shotgun (WGS) entry which is preliminary data.</text>
</comment>
<dbReference type="EMBL" id="LXEW01000051">
    <property type="protein sequence ID" value="OAT47523.1"/>
    <property type="molecule type" value="Genomic_DNA"/>
</dbReference>
<evidence type="ECO:0008006" key="3">
    <source>
        <dbReference type="Google" id="ProtNLM"/>
    </source>
</evidence>
<evidence type="ECO:0000313" key="1">
    <source>
        <dbReference type="EMBL" id="OAT47523.1"/>
    </source>
</evidence>
<dbReference type="RefSeq" id="WP_068444737.1">
    <property type="nucleotide sequence ID" value="NZ_LXEW01000051.1"/>
</dbReference>
<accession>A0A1B7JHW6</accession>
<name>A0A1B7JHW6_9GAMM</name>